<dbReference type="Gene3D" id="3.10.450.40">
    <property type="match status" value="1"/>
</dbReference>
<evidence type="ECO:0000313" key="2">
    <source>
        <dbReference type="Proteomes" id="UP000232196"/>
    </source>
</evidence>
<dbReference type="AlphaFoldDB" id="A0A2M9X9M8"/>
<dbReference type="InterPro" id="IPR020288">
    <property type="entry name" value="Sheath_initiator"/>
</dbReference>
<protein>
    <recommendedName>
        <fullName evidence="3">DUF2634 domain-containing protein</fullName>
    </recommendedName>
</protein>
<dbReference type="RefSeq" id="WP_100707603.1">
    <property type="nucleotide sequence ID" value="NZ_NPDL01000007.1"/>
</dbReference>
<evidence type="ECO:0000313" key="1">
    <source>
        <dbReference type="EMBL" id="PJZ24400.1"/>
    </source>
</evidence>
<dbReference type="EMBL" id="NPDN01000008">
    <property type="protein sequence ID" value="PJZ24400.1"/>
    <property type="molecule type" value="Genomic_DNA"/>
</dbReference>
<sequence>MKTFKIENNDLVYTESQGSNDLTPNRGRLVMLEGVDALRQILGNRLKMFLGEWYLAPNEGVDWLSLVDQKIFVRSAFLDEVRKAILKEPAVTKIVSLDADFDPKTRRVSIQFEVESKFGTLSSSAVGGV</sequence>
<dbReference type="SUPFAM" id="SSF160719">
    <property type="entry name" value="gpW/gp25-like"/>
    <property type="match status" value="1"/>
</dbReference>
<name>A0A2M9X9M8_9LEPT</name>
<dbReference type="Proteomes" id="UP000232196">
    <property type="component" value="Unassembled WGS sequence"/>
</dbReference>
<evidence type="ECO:0008006" key="3">
    <source>
        <dbReference type="Google" id="ProtNLM"/>
    </source>
</evidence>
<accession>A0A2M9X9M8</accession>
<reference evidence="1 2" key="1">
    <citation type="submission" date="2017-07" db="EMBL/GenBank/DDBJ databases">
        <title>Leptospira spp. isolated from tropical soils.</title>
        <authorList>
            <person name="Thibeaux R."/>
            <person name="Iraola G."/>
            <person name="Ferres I."/>
            <person name="Bierque E."/>
            <person name="Girault D."/>
            <person name="Soupe-Gilbert M.-E."/>
            <person name="Picardeau M."/>
            <person name="Goarant C."/>
        </authorList>
    </citation>
    <scope>NUCLEOTIDE SEQUENCE [LARGE SCALE GENOMIC DNA]</scope>
    <source>
        <strain evidence="1 2">MCA1-C-A1</strain>
    </source>
</reference>
<dbReference type="OrthoDB" id="330231at2"/>
<gene>
    <name evidence="1" type="ORF">CH357_15075</name>
</gene>
<dbReference type="Pfam" id="PF10934">
    <property type="entry name" value="Sheath_initiator"/>
    <property type="match status" value="1"/>
</dbReference>
<organism evidence="1 2">
    <name type="scientific">Leptospira hartskeerlii</name>
    <dbReference type="NCBI Taxonomy" id="2023177"/>
    <lineage>
        <taxon>Bacteria</taxon>
        <taxon>Pseudomonadati</taxon>
        <taxon>Spirochaetota</taxon>
        <taxon>Spirochaetia</taxon>
        <taxon>Leptospirales</taxon>
        <taxon>Leptospiraceae</taxon>
        <taxon>Leptospira</taxon>
    </lineage>
</organism>
<proteinExistence type="predicted"/>
<comment type="caution">
    <text evidence="1">The sequence shown here is derived from an EMBL/GenBank/DDBJ whole genome shotgun (WGS) entry which is preliminary data.</text>
</comment>
<keyword evidence="2" id="KW-1185">Reference proteome</keyword>